<dbReference type="Proteomes" id="UP001204376">
    <property type="component" value="Unassembled WGS sequence"/>
</dbReference>
<name>A0ABT1SXV0_9SPHI</name>
<evidence type="ECO:0000256" key="5">
    <source>
        <dbReference type="SAM" id="Phobius"/>
    </source>
</evidence>
<feature type="transmembrane region" description="Helical" evidence="5">
    <location>
        <begin position="47"/>
        <end position="66"/>
    </location>
</feature>
<evidence type="ECO:0000313" key="6">
    <source>
        <dbReference type="EMBL" id="MCQ6957169.1"/>
    </source>
</evidence>
<dbReference type="Pfam" id="PF13564">
    <property type="entry name" value="DoxX_2"/>
    <property type="match status" value="1"/>
</dbReference>
<feature type="transmembrane region" description="Helical" evidence="5">
    <location>
        <begin position="6"/>
        <end position="26"/>
    </location>
</feature>
<keyword evidence="3 5" id="KW-1133">Transmembrane helix</keyword>
<proteinExistence type="predicted"/>
<protein>
    <submittedName>
        <fullName evidence="6">DoxX family protein</fullName>
    </submittedName>
</protein>
<feature type="transmembrane region" description="Helical" evidence="5">
    <location>
        <begin position="101"/>
        <end position="117"/>
    </location>
</feature>
<dbReference type="RefSeq" id="WP_256537377.1">
    <property type="nucleotide sequence ID" value="NZ_JANHOH010000001.1"/>
</dbReference>
<evidence type="ECO:0000256" key="3">
    <source>
        <dbReference type="ARBA" id="ARBA00022989"/>
    </source>
</evidence>
<dbReference type="EMBL" id="JANHOH010000001">
    <property type="protein sequence ID" value="MCQ6957169.1"/>
    <property type="molecule type" value="Genomic_DNA"/>
</dbReference>
<comment type="caution">
    <text evidence="6">The sequence shown here is derived from an EMBL/GenBank/DDBJ whole genome shotgun (WGS) entry which is preliminary data.</text>
</comment>
<organism evidence="6 7">
    <name type="scientific">Mucilaginibacter aquariorum</name>
    <dbReference type="NCBI Taxonomy" id="2967225"/>
    <lineage>
        <taxon>Bacteria</taxon>
        <taxon>Pseudomonadati</taxon>
        <taxon>Bacteroidota</taxon>
        <taxon>Sphingobacteriia</taxon>
        <taxon>Sphingobacteriales</taxon>
        <taxon>Sphingobacteriaceae</taxon>
        <taxon>Mucilaginibacter</taxon>
    </lineage>
</organism>
<reference evidence="6 7" key="1">
    <citation type="submission" date="2022-07" db="EMBL/GenBank/DDBJ databases">
        <title>Mucilaginibacter sp. JC4.</title>
        <authorList>
            <person name="Le V."/>
            <person name="Ko S.-R."/>
            <person name="Ahn C.-Y."/>
            <person name="Oh H.-M."/>
        </authorList>
    </citation>
    <scope>NUCLEOTIDE SEQUENCE [LARGE SCALE GENOMIC DNA]</scope>
    <source>
        <strain evidence="6 7">JC4</strain>
    </source>
</reference>
<feature type="transmembrane region" description="Helical" evidence="5">
    <location>
        <begin position="72"/>
        <end position="89"/>
    </location>
</feature>
<evidence type="ECO:0000256" key="1">
    <source>
        <dbReference type="ARBA" id="ARBA00004141"/>
    </source>
</evidence>
<evidence type="ECO:0000313" key="7">
    <source>
        <dbReference type="Proteomes" id="UP001204376"/>
    </source>
</evidence>
<dbReference type="InterPro" id="IPR032808">
    <property type="entry name" value="DoxX"/>
</dbReference>
<evidence type="ECO:0000256" key="4">
    <source>
        <dbReference type="ARBA" id="ARBA00023136"/>
    </source>
</evidence>
<sequence>MNIIFWIIQSLVALTFLYSGINKSIYSERHLVAVGQTGVEGLPAAEIKFIGIIEILGAFGLILPGFLNTLPVITPLTAIGFAIIMLLAVRIHLIRKEPKNVFTNGVLFVLCLLIAWYRF</sequence>
<gene>
    <name evidence="6" type="ORF">NPE20_04340</name>
</gene>
<keyword evidence="2 5" id="KW-0812">Transmembrane</keyword>
<evidence type="ECO:0000256" key="2">
    <source>
        <dbReference type="ARBA" id="ARBA00022692"/>
    </source>
</evidence>
<keyword evidence="4 5" id="KW-0472">Membrane</keyword>
<accession>A0ABT1SXV0</accession>
<comment type="subcellular location">
    <subcellularLocation>
        <location evidence="1">Membrane</location>
        <topology evidence="1">Multi-pass membrane protein</topology>
    </subcellularLocation>
</comment>
<keyword evidence="7" id="KW-1185">Reference proteome</keyword>